<evidence type="ECO:0000256" key="5">
    <source>
        <dbReference type="ARBA" id="ARBA00023004"/>
    </source>
</evidence>
<dbReference type="CDD" id="cd23945">
    <property type="entry name" value="PAPS_reductase"/>
    <property type="match status" value="1"/>
</dbReference>
<dbReference type="OrthoDB" id="9794018at2"/>
<dbReference type="EC" id="1.8.4.10" evidence="9 14"/>
<evidence type="ECO:0000313" key="17">
    <source>
        <dbReference type="Proteomes" id="UP000197215"/>
    </source>
</evidence>
<dbReference type="NCBIfam" id="NF002537">
    <property type="entry name" value="PRK02090.1"/>
    <property type="match status" value="1"/>
</dbReference>
<feature type="binding site" evidence="14">
    <location>
        <position position="222"/>
    </location>
    <ligand>
        <name>[4Fe-4S] cluster</name>
        <dbReference type="ChEBI" id="CHEBI:49883"/>
    </ligand>
</feature>
<dbReference type="HAMAP" id="MF_00063">
    <property type="entry name" value="CysH"/>
    <property type="match status" value="1"/>
</dbReference>
<dbReference type="SUPFAM" id="SSF52402">
    <property type="entry name" value="Adenine nucleotide alpha hydrolases-like"/>
    <property type="match status" value="1"/>
</dbReference>
<evidence type="ECO:0000256" key="6">
    <source>
        <dbReference type="ARBA" id="ARBA00023014"/>
    </source>
</evidence>
<comment type="similarity">
    <text evidence="1 14">Belongs to the PAPS reductase family. CysH subfamily.</text>
</comment>
<keyword evidence="4 14" id="KW-0560">Oxidoreductase</keyword>
<evidence type="ECO:0000256" key="2">
    <source>
        <dbReference type="ARBA" id="ARBA00022490"/>
    </source>
</evidence>
<dbReference type="GO" id="GO:0046872">
    <property type="term" value="F:metal ion binding"/>
    <property type="evidence" value="ECO:0007669"/>
    <property type="project" value="UniProtKB-KW"/>
</dbReference>
<comment type="subcellular location">
    <subcellularLocation>
        <location evidence="14">Cytoplasm</location>
    </subcellularLocation>
</comment>
<feature type="binding site" evidence="14">
    <location>
        <position position="137"/>
    </location>
    <ligand>
        <name>[4Fe-4S] cluster</name>
        <dbReference type="ChEBI" id="CHEBI:49883"/>
    </ligand>
</feature>
<protein>
    <recommendedName>
        <fullName evidence="10 14">Adenosine 5'-phosphosulfate reductase</fullName>
        <shortName evidence="14">APS reductase</shortName>
        <ecNumber evidence="9 14">1.8.4.10</ecNumber>
    </recommendedName>
    <alternativeName>
        <fullName evidence="12 14">5'-adenylylsulfate reductase</fullName>
    </alternativeName>
    <alternativeName>
        <fullName evidence="11 14">Thioredoxin-dependent 5'-adenylylsulfate reductase</fullName>
    </alternativeName>
</protein>
<dbReference type="GO" id="GO:0043866">
    <property type="term" value="F:adenylyl-sulfate reductase (thioredoxin) activity"/>
    <property type="evidence" value="ECO:0007669"/>
    <property type="project" value="UniProtKB-EC"/>
</dbReference>
<gene>
    <name evidence="14" type="primary">cysH</name>
    <name evidence="16" type="ORF">SAMN06295916_0283</name>
</gene>
<evidence type="ECO:0000256" key="1">
    <source>
        <dbReference type="ARBA" id="ARBA00009732"/>
    </source>
</evidence>
<comment type="function">
    <text evidence="7 14">Catalyzes the formation of sulfite from adenosine 5'-phosphosulfate (APS) using thioredoxin as an electron donor.</text>
</comment>
<feature type="active site" description="Nucleophile; cysteine thiosulfonate intermediate" evidence="14">
    <location>
        <position position="247"/>
    </location>
</feature>
<dbReference type="Gene3D" id="3.40.50.620">
    <property type="entry name" value="HUPs"/>
    <property type="match status" value="1"/>
</dbReference>
<dbReference type="AlphaFoldDB" id="A0A212T376"/>
<evidence type="ECO:0000259" key="15">
    <source>
        <dbReference type="Pfam" id="PF01507"/>
    </source>
</evidence>
<feature type="domain" description="Phosphoadenosine phosphosulphate reductase" evidence="15">
    <location>
        <begin position="53"/>
        <end position="225"/>
    </location>
</feature>
<comment type="pathway">
    <text evidence="8 14">Sulfur metabolism; hydrogen sulfide biosynthesis; sulfite from sulfate.</text>
</comment>
<accession>A0A212T376</accession>
<dbReference type="Proteomes" id="UP000197215">
    <property type="component" value="Unassembled WGS sequence"/>
</dbReference>
<dbReference type="Pfam" id="PF01507">
    <property type="entry name" value="PAPS_reduct"/>
    <property type="match status" value="1"/>
</dbReference>
<dbReference type="NCBIfam" id="TIGR02055">
    <property type="entry name" value="APS_reductase"/>
    <property type="match status" value="1"/>
</dbReference>
<evidence type="ECO:0000313" key="16">
    <source>
        <dbReference type="EMBL" id="SNC60469.1"/>
    </source>
</evidence>
<evidence type="ECO:0000256" key="4">
    <source>
        <dbReference type="ARBA" id="ARBA00023002"/>
    </source>
</evidence>
<dbReference type="RefSeq" id="WP_088812131.1">
    <property type="nucleotide sequence ID" value="NZ_FYEX01000001.1"/>
</dbReference>
<dbReference type="InterPro" id="IPR002500">
    <property type="entry name" value="PAPS_reduct_dom"/>
</dbReference>
<keyword evidence="17" id="KW-1185">Reference proteome</keyword>
<feature type="binding site" evidence="14">
    <location>
        <position position="136"/>
    </location>
    <ligand>
        <name>[4Fe-4S] cluster</name>
        <dbReference type="ChEBI" id="CHEBI:49883"/>
    </ligand>
</feature>
<evidence type="ECO:0000256" key="3">
    <source>
        <dbReference type="ARBA" id="ARBA00022723"/>
    </source>
</evidence>
<dbReference type="GO" id="GO:0005737">
    <property type="term" value="C:cytoplasm"/>
    <property type="evidence" value="ECO:0007669"/>
    <property type="project" value="UniProtKB-SubCell"/>
</dbReference>
<evidence type="ECO:0000256" key="8">
    <source>
        <dbReference type="ARBA" id="ARBA00024327"/>
    </source>
</evidence>
<dbReference type="GO" id="GO:0051539">
    <property type="term" value="F:4 iron, 4 sulfur cluster binding"/>
    <property type="evidence" value="ECO:0007669"/>
    <property type="project" value="UniProtKB-UniRule"/>
</dbReference>
<dbReference type="GO" id="GO:0019379">
    <property type="term" value="P:sulfate assimilation, phosphoadenylyl sulfate reduction by phosphoadenylyl-sulfate reductase (thioredoxin)"/>
    <property type="evidence" value="ECO:0007669"/>
    <property type="project" value="UniProtKB-UniRule"/>
</dbReference>
<evidence type="ECO:0000256" key="14">
    <source>
        <dbReference type="HAMAP-Rule" id="MF_00063"/>
    </source>
</evidence>
<feature type="binding site" evidence="14">
    <location>
        <position position="219"/>
    </location>
    <ligand>
        <name>[4Fe-4S] cluster</name>
        <dbReference type="ChEBI" id="CHEBI:49883"/>
    </ligand>
</feature>
<keyword evidence="2 14" id="KW-0963">Cytoplasm</keyword>
<evidence type="ECO:0000256" key="12">
    <source>
        <dbReference type="ARBA" id="ARBA00032041"/>
    </source>
</evidence>
<evidence type="ECO:0000256" key="9">
    <source>
        <dbReference type="ARBA" id="ARBA00024386"/>
    </source>
</evidence>
<dbReference type="InterPro" id="IPR004511">
    <property type="entry name" value="PAPS/APS_Rdtase"/>
</dbReference>
<evidence type="ECO:0000256" key="7">
    <source>
        <dbReference type="ARBA" id="ARBA00024298"/>
    </source>
</evidence>
<dbReference type="PANTHER" id="PTHR46482">
    <property type="entry name" value="5'-ADENYLYLSULFATE REDUCTASE 3, CHLOROPLASTIC"/>
    <property type="match status" value="1"/>
</dbReference>
<comment type="cofactor">
    <cofactor evidence="14">
        <name>[4Fe-4S] cluster</name>
        <dbReference type="ChEBI" id="CHEBI:49883"/>
    </cofactor>
    <text evidence="14">Binds 1 [4Fe-4S] cluster per subunit.</text>
</comment>
<keyword evidence="6 14" id="KW-0411">Iron-sulfur</keyword>
<evidence type="ECO:0000256" key="13">
    <source>
        <dbReference type="ARBA" id="ARBA00048441"/>
    </source>
</evidence>
<keyword evidence="3 14" id="KW-0479">Metal-binding</keyword>
<organism evidence="16 17">
    <name type="scientific">Polynucleobacter victoriensis</name>
    <dbReference type="NCBI Taxonomy" id="2049319"/>
    <lineage>
        <taxon>Bacteria</taxon>
        <taxon>Pseudomonadati</taxon>
        <taxon>Pseudomonadota</taxon>
        <taxon>Betaproteobacteria</taxon>
        <taxon>Burkholderiales</taxon>
        <taxon>Burkholderiaceae</taxon>
        <taxon>Polynucleobacter</taxon>
    </lineage>
</organism>
<name>A0A212T376_9BURK</name>
<proteinExistence type="inferred from homology"/>
<evidence type="ECO:0000256" key="11">
    <source>
        <dbReference type="ARBA" id="ARBA00030894"/>
    </source>
</evidence>
<keyword evidence="5 14" id="KW-0408">Iron</keyword>
<dbReference type="GO" id="GO:0004604">
    <property type="term" value="F:phosphoadenylyl-sulfate reductase (thioredoxin) activity"/>
    <property type="evidence" value="ECO:0007669"/>
    <property type="project" value="UniProtKB-UniRule"/>
</dbReference>
<sequence length="252" mass="27885">MSDAANNAVSGLNRPTLWSIPAHNIAPEVLDAKAQVLFDRLNAIAKEHQDVRFATSLAAEDMVVTDAIAKSGAKIALFTLATGRLHQETIDMTNQVQKHYGISIASIAPESADVDAFIAQYGLNGFYDTEEAKKACCGARKIKPLNKALIGADAWLTGQRREQAVTRSDLPLRELDDARNIAKYNPLFDWTESEVWAYLQSKLVPIHPLHFQGYPSIGCEPCTRAVKAGEDIRAGRWWWLQQDSKECGLHVK</sequence>
<dbReference type="PIRSF" id="PIRSF000857">
    <property type="entry name" value="PAPS_reductase"/>
    <property type="match status" value="1"/>
</dbReference>
<dbReference type="PANTHER" id="PTHR46482:SF9">
    <property type="entry name" value="5'-ADENYLYLSULFATE REDUCTASE 1, CHLOROPLASTIC"/>
    <property type="match status" value="1"/>
</dbReference>
<dbReference type="GO" id="GO:0070814">
    <property type="term" value="P:hydrogen sulfide biosynthetic process"/>
    <property type="evidence" value="ECO:0007669"/>
    <property type="project" value="UniProtKB-UniRule"/>
</dbReference>
<dbReference type="InterPro" id="IPR011798">
    <property type="entry name" value="APS_reductase"/>
</dbReference>
<dbReference type="InterPro" id="IPR014729">
    <property type="entry name" value="Rossmann-like_a/b/a_fold"/>
</dbReference>
<reference evidence="17" key="1">
    <citation type="submission" date="2017-06" db="EMBL/GenBank/DDBJ databases">
        <authorList>
            <person name="Varghese N."/>
            <person name="Submissions S."/>
        </authorList>
    </citation>
    <scope>NUCLEOTIDE SEQUENCE [LARGE SCALE GENOMIC DNA]</scope>
    <source>
        <strain evidence="17">MWH-VicM1</strain>
    </source>
</reference>
<dbReference type="EMBL" id="FYEX01000001">
    <property type="protein sequence ID" value="SNC60469.1"/>
    <property type="molecule type" value="Genomic_DNA"/>
</dbReference>
<comment type="catalytic activity">
    <reaction evidence="13 14">
        <text>[thioredoxin]-disulfide + sulfite + AMP + 2 H(+) = adenosine 5'-phosphosulfate + [thioredoxin]-dithiol</text>
        <dbReference type="Rhea" id="RHEA:21976"/>
        <dbReference type="Rhea" id="RHEA-COMP:10698"/>
        <dbReference type="Rhea" id="RHEA-COMP:10700"/>
        <dbReference type="ChEBI" id="CHEBI:15378"/>
        <dbReference type="ChEBI" id="CHEBI:17359"/>
        <dbReference type="ChEBI" id="CHEBI:29950"/>
        <dbReference type="ChEBI" id="CHEBI:50058"/>
        <dbReference type="ChEBI" id="CHEBI:58243"/>
        <dbReference type="ChEBI" id="CHEBI:456215"/>
        <dbReference type="EC" id="1.8.4.10"/>
    </reaction>
</comment>
<evidence type="ECO:0000256" key="10">
    <source>
        <dbReference type="ARBA" id="ARBA00029514"/>
    </source>
</evidence>
<dbReference type="GO" id="GO:0019344">
    <property type="term" value="P:cysteine biosynthetic process"/>
    <property type="evidence" value="ECO:0007669"/>
    <property type="project" value="InterPro"/>
</dbReference>